<feature type="transmembrane region" description="Helical" evidence="1">
    <location>
        <begin position="46"/>
        <end position="68"/>
    </location>
</feature>
<keyword evidence="1" id="KW-1133">Transmembrane helix</keyword>
<feature type="transmembrane region" description="Helical" evidence="1">
    <location>
        <begin position="154"/>
        <end position="177"/>
    </location>
</feature>
<feature type="transmembrane region" description="Helical" evidence="1">
    <location>
        <begin position="213"/>
        <end position="238"/>
    </location>
</feature>
<gene>
    <name evidence="2" type="ORF">SDC9_102182</name>
</gene>
<keyword evidence="1" id="KW-0472">Membrane</keyword>
<comment type="caution">
    <text evidence="2">The sequence shown here is derived from an EMBL/GenBank/DDBJ whole genome shotgun (WGS) entry which is preliminary data.</text>
</comment>
<dbReference type="Pfam" id="PF06161">
    <property type="entry name" value="DUF975"/>
    <property type="match status" value="1"/>
</dbReference>
<name>A0A645AR46_9ZZZZ</name>
<sequence>MNIRSVVKRDVKFSLSGNWLAAILASIGMSILVSLGMSVFRTGNAVSLVAFLAIAPINMGIITWYLALLRKQDHNGNLFFSWVSKEKYFPSIKSYGFFWLLRMVQFIISSIVLLIMGVIGMFTSLPMMRGRGFIMPHIFGYYNGYRDFNIPPAAALYILLAILIFFAVYICIEIFIIRYSAIYNLLNDNPQILLSEAIGQSKDIMRGHTGEMILFYLSFIGWYLLVPITFGLILLYLVPYFTASRLLYIEYLRDLHRNKERMHETDGPIYGE</sequence>
<accession>A0A645AR46</accession>
<dbReference type="InterPro" id="IPR010380">
    <property type="entry name" value="DUF975"/>
</dbReference>
<keyword evidence="1" id="KW-0812">Transmembrane</keyword>
<dbReference type="PANTHER" id="PTHR40076:SF1">
    <property type="entry name" value="MEMBRANE PROTEIN"/>
    <property type="match status" value="1"/>
</dbReference>
<evidence type="ECO:0000313" key="2">
    <source>
        <dbReference type="EMBL" id="MPM55386.1"/>
    </source>
</evidence>
<feature type="transmembrane region" description="Helical" evidence="1">
    <location>
        <begin position="20"/>
        <end position="40"/>
    </location>
</feature>
<dbReference type="PANTHER" id="PTHR40076">
    <property type="entry name" value="MEMBRANE PROTEIN-RELATED"/>
    <property type="match status" value="1"/>
</dbReference>
<organism evidence="2">
    <name type="scientific">bioreactor metagenome</name>
    <dbReference type="NCBI Taxonomy" id="1076179"/>
    <lineage>
        <taxon>unclassified sequences</taxon>
        <taxon>metagenomes</taxon>
        <taxon>ecological metagenomes</taxon>
    </lineage>
</organism>
<reference evidence="2" key="1">
    <citation type="submission" date="2019-08" db="EMBL/GenBank/DDBJ databases">
        <authorList>
            <person name="Kucharzyk K."/>
            <person name="Murdoch R.W."/>
            <person name="Higgins S."/>
            <person name="Loffler F."/>
        </authorList>
    </citation>
    <scope>NUCLEOTIDE SEQUENCE</scope>
</reference>
<feature type="transmembrane region" description="Helical" evidence="1">
    <location>
        <begin position="97"/>
        <end position="122"/>
    </location>
</feature>
<evidence type="ECO:0000256" key="1">
    <source>
        <dbReference type="SAM" id="Phobius"/>
    </source>
</evidence>
<protein>
    <recommendedName>
        <fullName evidence="3">DUF975 family protein</fullName>
    </recommendedName>
</protein>
<proteinExistence type="predicted"/>
<dbReference type="EMBL" id="VSSQ01015251">
    <property type="protein sequence ID" value="MPM55386.1"/>
    <property type="molecule type" value="Genomic_DNA"/>
</dbReference>
<evidence type="ECO:0008006" key="3">
    <source>
        <dbReference type="Google" id="ProtNLM"/>
    </source>
</evidence>
<dbReference type="AlphaFoldDB" id="A0A645AR46"/>